<evidence type="ECO:0000313" key="1">
    <source>
        <dbReference type="EMBL" id="NML19223.1"/>
    </source>
</evidence>
<dbReference type="Proteomes" id="UP000574067">
    <property type="component" value="Unassembled WGS sequence"/>
</dbReference>
<name>A0A848FLX7_9BURK</name>
<dbReference type="AlphaFoldDB" id="A0A848FLX7"/>
<feature type="non-terminal residue" evidence="1">
    <location>
        <position position="1"/>
    </location>
</feature>
<protein>
    <submittedName>
        <fullName evidence="1">Uncharacterized protein</fullName>
    </submittedName>
</protein>
<accession>A0A848FLX7</accession>
<proteinExistence type="predicted"/>
<organism evidence="1 2">
    <name type="scientific">Azohydromonas caseinilytica</name>
    <dbReference type="NCBI Taxonomy" id="2728836"/>
    <lineage>
        <taxon>Bacteria</taxon>
        <taxon>Pseudomonadati</taxon>
        <taxon>Pseudomonadota</taxon>
        <taxon>Betaproteobacteria</taxon>
        <taxon>Burkholderiales</taxon>
        <taxon>Sphaerotilaceae</taxon>
        <taxon>Azohydromonas</taxon>
    </lineage>
</organism>
<gene>
    <name evidence="1" type="ORF">HHL10_30135</name>
</gene>
<sequence length="345" mass="38060">WAAQERDGLTPIRSDDKYYGAAAADPQSDWVDLAKVAIPQADEQQRLLANLITHMNLARKPLPRFWYFPNGHKAVVIMTGDDHANGGTPGRFERFKQLSTPGCSVANWECIRGTSYVYTDTAMSNAQAAQYDAEGFETSLHATTRCDDYDAASLDQNYAEQLAYWQSKYTSLPAPATQRHHCIVWSDWASGAQVQAKYGMRLDTSYYFWPPGWVDDVPGLFTGSAMPMRFMRLDGNFIDVYQAATQMTDESGQSYPYVVNTLLDRALGAEGYYGAYTVNAHTDQAIIDEAEAVVASAKARGVPVIAARQMLTWLDARNASTFGAFSWSGSALSFNVTRSPAANGL</sequence>
<feature type="non-terminal residue" evidence="1">
    <location>
        <position position="345"/>
    </location>
</feature>
<dbReference type="RefSeq" id="WP_205833305.1">
    <property type="nucleotide sequence ID" value="NZ_JABBFW010000096.1"/>
</dbReference>
<reference evidence="1 2" key="1">
    <citation type="submission" date="2020-04" db="EMBL/GenBank/DDBJ databases">
        <title>Azohydromonas sp. isolated from soil.</title>
        <authorList>
            <person name="Dahal R.H."/>
        </authorList>
    </citation>
    <scope>NUCLEOTIDE SEQUENCE [LARGE SCALE GENOMIC DNA]</scope>
    <source>
        <strain evidence="1 2">G-1-1-14</strain>
    </source>
</reference>
<keyword evidence="2" id="KW-1185">Reference proteome</keyword>
<dbReference type="EMBL" id="JABBFW010000096">
    <property type="protein sequence ID" value="NML19223.1"/>
    <property type="molecule type" value="Genomic_DNA"/>
</dbReference>
<comment type="caution">
    <text evidence="1">The sequence shown here is derived from an EMBL/GenBank/DDBJ whole genome shotgun (WGS) entry which is preliminary data.</text>
</comment>
<evidence type="ECO:0000313" key="2">
    <source>
        <dbReference type="Proteomes" id="UP000574067"/>
    </source>
</evidence>